<feature type="transmembrane region" description="Helical" evidence="7">
    <location>
        <begin position="38"/>
        <end position="58"/>
    </location>
</feature>
<feature type="transmembrane region" description="Helical" evidence="7">
    <location>
        <begin position="452"/>
        <end position="474"/>
    </location>
</feature>
<dbReference type="RefSeq" id="WP_193919631.1">
    <property type="nucleotide sequence ID" value="NZ_JADEXS020000001.1"/>
</dbReference>
<dbReference type="GO" id="GO:0003954">
    <property type="term" value="F:NADH dehydrogenase activity"/>
    <property type="evidence" value="ECO:0007669"/>
    <property type="project" value="TreeGrafter"/>
</dbReference>
<feature type="transmembrane region" description="Helical" evidence="7">
    <location>
        <begin position="256"/>
        <end position="277"/>
    </location>
</feature>
<feature type="transmembrane region" description="Helical" evidence="7">
    <location>
        <begin position="318"/>
        <end position="337"/>
    </location>
</feature>
<keyword evidence="2 6" id="KW-0812">Transmembrane</keyword>
<comment type="function">
    <text evidence="5">NDH-1 shuttles electrons from NAD(P)H, via FMN and iron-sulfur (Fe-S) centers, to quinones in the respiratory chain. The immediate electron acceptor for the enzyme in this species is believed to be plastoquinone. Couples the redox reaction to proton translocation (for every two electrons transferred, four hydrogen ions are translocated across the cytoplasmic membrane), and thus conserves the redox energy in a proton gradient.</text>
</comment>
<dbReference type="Gene3D" id="1.20.5.2700">
    <property type="match status" value="1"/>
</dbReference>
<dbReference type="AlphaFoldDB" id="A0A8J7A2F5"/>
<feature type="transmembrane region" description="Helical" evidence="7">
    <location>
        <begin position="411"/>
        <end position="431"/>
    </location>
</feature>
<evidence type="ECO:0000259" key="8">
    <source>
        <dbReference type="Pfam" id="PF00361"/>
    </source>
</evidence>
<comment type="subcellular location">
    <subcellularLocation>
        <location evidence="1">Endomembrane system</location>
        <topology evidence="1">Multi-pass membrane protein</topology>
    </subcellularLocation>
    <subcellularLocation>
        <location evidence="6">Membrane</location>
        <topology evidence="6">Multi-pass membrane protein</topology>
    </subcellularLocation>
</comment>
<dbReference type="EMBL" id="JADEXS010000336">
    <property type="protein sequence ID" value="MBE9024926.1"/>
    <property type="molecule type" value="Genomic_DNA"/>
</dbReference>
<accession>A0A8J7A2F5</accession>
<dbReference type="GO" id="GO:0042773">
    <property type="term" value="P:ATP synthesis coupled electron transport"/>
    <property type="evidence" value="ECO:0007669"/>
    <property type="project" value="InterPro"/>
</dbReference>
<organism evidence="10 11">
    <name type="scientific">Desmonostoc muscorum LEGE 12446</name>
    <dbReference type="NCBI Taxonomy" id="1828758"/>
    <lineage>
        <taxon>Bacteria</taxon>
        <taxon>Bacillati</taxon>
        <taxon>Cyanobacteriota</taxon>
        <taxon>Cyanophyceae</taxon>
        <taxon>Nostocales</taxon>
        <taxon>Nostocaceae</taxon>
        <taxon>Desmonostoc</taxon>
    </lineage>
</organism>
<dbReference type="InterPro" id="IPR003945">
    <property type="entry name" value="NU5C-like"/>
</dbReference>
<dbReference type="Pfam" id="PF00662">
    <property type="entry name" value="Proton_antipo_N"/>
    <property type="match status" value="1"/>
</dbReference>
<feature type="domain" description="NADH-Ubiquinone oxidoreductase (complex I) chain 5 N-terminal" evidence="9">
    <location>
        <begin position="73"/>
        <end position="123"/>
    </location>
</feature>
<dbReference type="GO" id="GO:0008137">
    <property type="term" value="F:NADH dehydrogenase (ubiquinone) activity"/>
    <property type="evidence" value="ECO:0007669"/>
    <property type="project" value="InterPro"/>
</dbReference>
<dbReference type="InterPro" id="IPR001750">
    <property type="entry name" value="ND/Mrp_TM"/>
</dbReference>
<feature type="transmembrane region" description="Helical" evidence="7">
    <location>
        <begin position="185"/>
        <end position="203"/>
    </location>
</feature>
<name>A0A8J7A2F5_DESMC</name>
<evidence type="ECO:0000256" key="5">
    <source>
        <dbReference type="ARBA" id="ARBA00025624"/>
    </source>
</evidence>
<feature type="transmembrane region" description="Helical" evidence="7">
    <location>
        <begin position="283"/>
        <end position="306"/>
    </location>
</feature>
<feature type="transmembrane region" description="Helical" evidence="7">
    <location>
        <begin position="343"/>
        <end position="360"/>
    </location>
</feature>
<evidence type="ECO:0000313" key="11">
    <source>
        <dbReference type="Proteomes" id="UP000622533"/>
    </source>
</evidence>
<dbReference type="PRINTS" id="PR01435">
    <property type="entry name" value="NPOXDRDTASE5"/>
</dbReference>
<evidence type="ECO:0000256" key="7">
    <source>
        <dbReference type="SAM" id="Phobius"/>
    </source>
</evidence>
<dbReference type="PRINTS" id="PR01434">
    <property type="entry name" value="NADHDHGNASE5"/>
</dbReference>
<keyword evidence="3 7" id="KW-1133">Transmembrane helix</keyword>
<dbReference type="Pfam" id="PF00361">
    <property type="entry name" value="Proton_antipo_M"/>
    <property type="match status" value="1"/>
</dbReference>
<feature type="transmembrane region" description="Helical" evidence="7">
    <location>
        <begin position="119"/>
        <end position="138"/>
    </location>
</feature>
<proteinExistence type="predicted"/>
<dbReference type="PANTHER" id="PTHR42829">
    <property type="entry name" value="NADH-UBIQUINONE OXIDOREDUCTASE CHAIN 5"/>
    <property type="match status" value="1"/>
</dbReference>
<feature type="transmembrane region" description="Helical" evidence="7">
    <location>
        <begin position="486"/>
        <end position="510"/>
    </location>
</feature>
<evidence type="ECO:0000256" key="4">
    <source>
        <dbReference type="ARBA" id="ARBA00023136"/>
    </source>
</evidence>
<dbReference type="NCBIfam" id="TIGR01960">
    <property type="entry name" value="ndhF3_CO2"/>
    <property type="match status" value="1"/>
</dbReference>
<evidence type="ECO:0000259" key="9">
    <source>
        <dbReference type="Pfam" id="PF00662"/>
    </source>
</evidence>
<feature type="domain" description="NADH:quinone oxidoreductase/Mrp antiporter transmembrane" evidence="8">
    <location>
        <begin position="139"/>
        <end position="421"/>
    </location>
</feature>
<dbReference type="InterPro" id="IPR010217">
    <property type="entry name" value="NU5C2"/>
</dbReference>
<gene>
    <name evidence="10" type="ORF">IQ276_21625</name>
</gene>
<sequence length="618" mass="67120">MSQFLFSTSWFVPLYSLLGAILTLPWGLGIIQRTGPRPAAYINLLTTLLAFVHSLFVFKDIWDKEPEKLLVPWFKAADLDLSFALELSPVSIGATVLITGLSLLAQVYALGYMEKDWSLARFFALLGFFEAALSALAISDSLLFSYGLLEVLTLSTYLLVGFWYAQPLVVTAARDAFLTKRVGDLLLLMAVVTLSTSAGSLNFSDLYEWAQTANLSPVTSTLLGLALIAGPAGKCAQFPLHLWLDEAMEGPNPASVMRNSLVVAGGAYLLFKLQPLLALSPVALNALVVMGTVTAIGATLVSIAQIDIKRALSHSTSAYMGLAFLAVGLQQGGVALMLLLTHAIAKALLFMSSGSVILTTQSQDLTEMGGLWSRMPATTTAYIVGSAGMVTLLPLGSFWAMLAWADGFVSISPWVIGVLLLVNGLTALNLTRVFRLVFWGKPQQKTRRTPEVGWSMALPMVTLTVLTLLLPLMLQQWYLLPDWESINWYVASALFASTAIGVVAGSTIYLHKAWSRSRILAWRFVQDLLGYDFYIDRVYRVTVVSAVALLSKISAWSDRYLVDGIVNLVGFATILGGQSLKYSISGQSQGYMLTILAVVSVLGFFISWSLGLLDKLPF</sequence>
<comment type="caution">
    <text evidence="10">The sequence shown here is derived from an EMBL/GenBank/DDBJ whole genome shotgun (WGS) entry which is preliminary data.</text>
</comment>
<dbReference type="NCBIfam" id="NF005633">
    <property type="entry name" value="PRK07390.1"/>
    <property type="match status" value="1"/>
</dbReference>
<feature type="transmembrane region" description="Helical" evidence="7">
    <location>
        <begin position="223"/>
        <end position="244"/>
    </location>
</feature>
<evidence type="ECO:0000313" key="10">
    <source>
        <dbReference type="EMBL" id="MBE9024926.1"/>
    </source>
</evidence>
<dbReference type="InterPro" id="IPR001516">
    <property type="entry name" value="Proton_antipo_N"/>
</dbReference>
<evidence type="ECO:0000256" key="2">
    <source>
        <dbReference type="ARBA" id="ARBA00022692"/>
    </source>
</evidence>
<feature type="transmembrane region" description="Helical" evidence="7">
    <location>
        <begin position="591"/>
        <end position="613"/>
    </location>
</feature>
<feature type="transmembrane region" description="Helical" evidence="7">
    <location>
        <begin position="90"/>
        <end position="112"/>
    </location>
</feature>
<evidence type="ECO:0000256" key="1">
    <source>
        <dbReference type="ARBA" id="ARBA00004127"/>
    </source>
</evidence>
<dbReference type="PANTHER" id="PTHR42829:SF2">
    <property type="entry name" value="NADH-UBIQUINONE OXIDOREDUCTASE CHAIN 5"/>
    <property type="match status" value="1"/>
</dbReference>
<feature type="transmembrane region" description="Helical" evidence="7">
    <location>
        <begin position="144"/>
        <end position="165"/>
    </location>
</feature>
<protein>
    <submittedName>
        <fullName evidence="10">NAD(P)H-quinone oxidoreductase subunit F</fullName>
    </submittedName>
</protein>
<dbReference type="Proteomes" id="UP000622533">
    <property type="component" value="Unassembled WGS sequence"/>
</dbReference>
<evidence type="ECO:0000256" key="3">
    <source>
        <dbReference type="ARBA" id="ARBA00022989"/>
    </source>
</evidence>
<keyword evidence="11" id="KW-1185">Reference proteome</keyword>
<dbReference type="GO" id="GO:0016020">
    <property type="term" value="C:membrane"/>
    <property type="evidence" value="ECO:0007669"/>
    <property type="project" value="UniProtKB-SubCell"/>
</dbReference>
<reference evidence="10" key="1">
    <citation type="submission" date="2020-10" db="EMBL/GenBank/DDBJ databases">
        <authorList>
            <person name="Castelo-Branco R."/>
            <person name="Eusebio N."/>
            <person name="Adriana R."/>
            <person name="Vieira A."/>
            <person name="Brugerolle De Fraissinette N."/>
            <person name="Rezende De Castro R."/>
            <person name="Schneider M.P."/>
            <person name="Vasconcelos V."/>
            <person name="Leao P.N."/>
        </authorList>
    </citation>
    <scope>NUCLEOTIDE SEQUENCE</scope>
    <source>
        <strain evidence="10">LEGE 12446</strain>
    </source>
</reference>
<feature type="transmembrane region" description="Helical" evidence="7">
    <location>
        <begin position="12"/>
        <end position="31"/>
    </location>
</feature>
<evidence type="ECO:0000256" key="6">
    <source>
        <dbReference type="RuleBase" id="RU000320"/>
    </source>
</evidence>
<feature type="transmembrane region" description="Helical" evidence="7">
    <location>
        <begin position="381"/>
        <end position="405"/>
    </location>
</feature>
<dbReference type="GO" id="GO:0012505">
    <property type="term" value="C:endomembrane system"/>
    <property type="evidence" value="ECO:0007669"/>
    <property type="project" value="UniProtKB-SubCell"/>
</dbReference>
<keyword evidence="4 7" id="KW-0472">Membrane</keyword>
<dbReference type="GO" id="GO:0015990">
    <property type="term" value="P:electron transport coupled proton transport"/>
    <property type="evidence" value="ECO:0007669"/>
    <property type="project" value="TreeGrafter"/>
</dbReference>